<organism evidence="1 2">
    <name type="scientific">Planosporangium thailandense</name>
    <dbReference type="NCBI Taxonomy" id="765197"/>
    <lineage>
        <taxon>Bacteria</taxon>
        <taxon>Bacillati</taxon>
        <taxon>Actinomycetota</taxon>
        <taxon>Actinomycetes</taxon>
        <taxon>Micromonosporales</taxon>
        <taxon>Micromonosporaceae</taxon>
        <taxon>Planosporangium</taxon>
    </lineage>
</organism>
<dbReference type="InterPro" id="IPR053977">
    <property type="entry name" value="Rv2466c-like"/>
</dbReference>
<evidence type="ECO:0000313" key="1">
    <source>
        <dbReference type="EMBL" id="NJC72279.1"/>
    </source>
</evidence>
<keyword evidence="2" id="KW-1185">Reference proteome</keyword>
<dbReference type="RefSeq" id="WP_167927190.1">
    <property type="nucleotide sequence ID" value="NZ_JAATVY010000017.1"/>
</dbReference>
<dbReference type="InterPro" id="IPR036249">
    <property type="entry name" value="Thioredoxin-like_sf"/>
</dbReference>
<dbReference type="EMBL" id="JAATVY010000017">
    <property type="protein sequence ID" value="NJC72279.1"/>
    <property type="molecule type" value="Genomic_DNA"/>
</dbReference>
<dbReference type="Gene3D" id="3.40.30.10">
    <property type="entry name" value="Glutaredoxin"/>
    <property type="match status" value="1"/>
</dbReference>
<accession>A0ABX0Y4I1</accession>
<dbReference type="Pfam" id="PF22234">
    <property type="entry name" value="Rv2466c-like"/>
    <property type="match status" value="1"/>
</dbReference>
<protein>
    <submittedName>
        <fullName evidence="1">DsbA family protein</fullName>
    </submittedName>
</protein>
<dbReference type="SUPFAM" id="SSF52833">
    <property type="entry name" value="Thioredoxin-like"/>
    <property type="match status" value="1"/>
</dbReference>
<evidence type="ECO:0000313" key="2">
    <source>
        <dbReference type="Proteomes" id="UP000722989"/>
    </source>
</evidence>
<proteinExistence type="predicted"/>
<gene>
    <name evidence="1" type="ORF">HC031_21540</name>
</gene>
<dbReference type="Proteomes" id="UP000722989">
    <property type="component" value="Unassembled WGS sequence"/>
</dbReference>
<reference evidence="1 2" key="1">
    <citation type="submission" date="2020-03" db="EMBL/GenBank/DDBJ databases">
        <title>WGS of the type strain of Planosporangium spp.</title>
        <authorList>
            <person name="Thawai C."/>
        </authorList>
    </citation>
    <scope>NUCLEOTIDE SEQUENCE [LARGE SCALE GENOMIC DNA]</scope>
    <source>
        <strain evidence="1 2">TBRC 5610</strain>
    </source>
</reference>
<comment type="caution">
    <text evidence="1">The sequence shown here is derived from an EMBL/GenBank/DDBJ whole genome shotgun (WGS) entry which is preliminary data.</text>
</comment>
<name>A0ABX0Y4I1_9ACTN</name>
<sequence>MDEDVTLWFDPSCPFTWRTSRWLVAVTRPRGHRIGWRLMSLGILNEGKEIPEQYRETAARAVRGRRLLQAAGDRYGQEALARLYTEIGERVHEQHRPMDTDVFVESIAAAGLPAELIEAVDDDSLEAAIRESHDAGQARVGTPSGSPIVAIGDRPGFFGPVVVPVPEGESAEKLYDALRLLSAVPEFSEVKRARAAF</sequence>